<dbReference type="RefSeq" id="YP_358656.1">
    <property type="nucleotide sequence ID" value="NC_007500.1"/>
</dbReference>
<accession>Q3C1F8</accession>
<evidence type="ECO:0000313" key="3">
    <source>
        <dbReference type="Proteomes" id="UP000189701"/>
    </source>
</evidence>
<dbReference type="Proteomes" id="UP000189701">
    <property type="component" value="Chloroplast Pltd"/>
</dbReference>
<geneLocation type="chloroplast" evidence="2 4"/>
<dbReference type="AlphaFoldDB" id="Q3C1F8"/>
<keyword evidence="2 4" id="KW-0150">Chloroplast</keyword>
<sequence length="63" mass="7572">MIPDVILDVKNKIKKVFPCLIFQFSYDLVYSTHLTKNKNKGFRNLKKKSSHQRKERDSNPRYD</sequence>
<gene>
    <name evidence="4" type="ORF">NisyCp008</name>
</gene>
<organism evidence="2">
    <name type="scientific">Nicotiana sylvestris</name>
    <name type="common">Wood tobacco</name>
    <name type="synonym">South American tobacco</name>
    <dbReference type="NCBI Taxonomy" id="4096"/>
    <lineage>
        <taxon>Eukaryota</taxon>
        <taxon>Viridiplantae</taxon>
        <taxon>Streptophyta</taxon>
        <taxon>Embryophyta</taxon>
        <taxon>Tracheophyta</taxon>
        <taxon>Spermatophyta</taxon>
        <taxon>Magnoliopsida</taxon>
        <taxon>eudicotyledons</taxon>
        <taxon>Gunneridae</taxon>
        <taxon>Pentapetalae</taxon>
        <taxon>asterids</taxon>
        <taxon>lamiids</taxon>
        <taxon>Solanales</taxon>
        <taxon>Solanaceae</taxon>
        <taxon>Nicotianoideae</taxon>
        <taxon>Nicotianeae</taxon>
        <taxon>Nicotiana</taxon>
    </lineage>
</organism>
<protein>
    <submittedName>
        <fullName evidence="2 4">Uncharacterized protein</fullName>
    </submittedName>
</protein>
<feature type="region of interest" description="Disordered" evidence="1">
    <location>
        <begin position="40"/>
        <end position="63"/>
    </location>
</feature>
<keyword evidence="2 4" id="KW-0934">Plastid</keyword>
<dbReference type="GeneID" id="3735130"/>
<evidence type="ECO:0000256" key="1">
    <source>
        <dbReference type="SAM" id="MobiDB-lite"/>
    </source>
</evidence>
<feature type="compositionally biased region" description="Basic and acidic residues" evidence="1">
    <location>
        <begin position="52"/>
        <end position="63"/>
    </location>
</feature>
<proteinExistence type="predicted"/>
<name>Q3C1F8_NICSY</name>
<dbReference type="EMBL" id="AB237912">
    <property type="protein sequence ID" value="BAE46631.1"/>
    <property type="molecule type" value="Genomic_DNA"/>
</dbReference>
<reference evidence="2 3" key="2">
    <citation type="journal article" date="2006" name="Mol. Genet. Genomics">
        <title>The chloroplast genome of Nicotiana sylvestris and Nicotiana tomentosiformis: complete sequencing confirms that the Nicotiana sylvestris progenitor is the maternal genome donor of Nicotiana tabacum.</title>
        <authorList>
            <person name="Yukawa M."/>
            <person name="Tsudzuki T."/>
            <person name="Sugiura M."/>
        </authorList>
    </citation>
    <scope>NUCLEOTIDE SEQUENCE</scope>
</reference>
<evidence type="ECO:0000313" key="4">
    <source>
        <dbReference type="RefSeq" id="YP_358656.1"/>
    </source>
</evidence>
<reference evidence="4" key="1">
    <citation type="submission" date="2005-10" db="EMBL/GenBank/DDBJ databases">
        <authorList>
            <consortium name="NCBI Genome Project"/>
        </authorList>
    </citation>
    <scope>NUCLEOTIDE SEQUENCE</scope>
</reference>
<keyword evidence="3" id="KW-1185">Reference proteome</keyword>
<reference evidence="4" key="3">
    <citation type="submission" date="2025-04" db="UniProtKB">
        <authorList>
            <consortium name="RefSeq"/>
        </authorList>
    </citation>
    <scope>IDENTIFICATION</scope>
</reference>
<evidence type="ECO:0000313" key="2">
    <source>
        <dbReference type="EMBL" id="BAE46631.1"/>
    </source>
</evidence>
<dbReference type="KEGG" id="nsy:3735130"/>
<feature type="compositionally biased region" description="Basic residues" evidence="1">
    <location>
        <begin position="40"/>
        <end position="51"/>
    </location>
</feature>